<comment type="caution">
    <text evidence="2">The sequence shown here is derived from an EMBL/GenBank/DDBJ whole genome shotgun (WGS) entry which is preliminary data.</text>
</comment>
<gene>
    <name evidence="2" type="ORF">S06H3_07345</name>
</gene>
<evidence type="ECO:0000259" key="1">
    <source>
        <dbReference type="Pfam" id="PF13649"/>
    </source>
</evidence>
<dbReference type="Pfam" id="PF13649">
    <property type="entry name" value="Methyltransf_25"/>
    <property type="match status" value="1"/>
</dbReference>
<feature type="domain" description="Methyltransferase" evidence="1">
    <location>
        <begin position="28"/>
        <end position="110"/>
    </location>
</feature>
<dbReference type="SUPFAM" id="SSF53335">
    <property type="entry name" value="S-adenosyl-L-methionine-dependent methyltransferases"/>
    <property type="match status" value="1"/>
</dbReference>
<dbReference type="Gene3D" id="3.40.50.150">
    <property type="entry name" value="Vaccinia Virus protein VP39"/>
    <property type="match status" value="1"/>
</dbReference>
<dbReference type="AlphaFoldDB" id="X1JTP6"/>
<organism evidence="2">
    <name type="scientific">marine sediment metagenome</name>
    <dbReference type="NCBI Taxonomy" id="412755"/>
    <lineage>
        <taxon>unclassified sequences</taxon>
        <taxon>metagenomes</taxon>
        <taxon>ecological metagenomes</taxon>
    </lineage>
</organism>
<protein>
    <recommendedName>
        <fullName evidence="1">Methyltransferase domain-containing protein</fullName>
    </recommendedName>
</protein>
<accession>X1JTP6</accession>
<proteinExistence type="predicted"/>
<dbReference type="EMBL" id="BARV01002967">
    <property type="protein sequence ID" value="GAH98111.1"/>
    <property type="molecule type" value="Genomic_DNA"/>
</dbReference>
<sequence length="118" mass="13086">MGTDVEKWFKEEGAKVLKKVGIKEGHIILDFGCGAGTYSLPAAKIVGKKEQVFALDKSKSKLDELIRKAKSAGLDNIKTVETSGKLIIPLEGRFFDVVLLYDILHFLERALASFLSFR</sequence>
<dbReference type="CDD" id="cd02440">
    <property type="entry name" value="AdoMet_MTases"/>
    <property type="match status" value="1"/>
</dbReference>
<name>X1JTP6_9ZZZZ</name>
<reference evidence="2" key="1">
    <citation type="journal article" date="2014" name="Front. Microbiol.">
        <title>High frequency of phylogenetically diverse reductive dehalogenase-homologous genes in deep subseafloor sedimentary metagenomes.</title>
        <authorList>
            <person name="Kawai M."/>
            <person name="Futagami T."/>
            <person name="Toyoda A."/>
            <person name="Takaki Y."/>
            <person name="Nishi S."/>
            <person name="Hori S."/>
            <person name="Arai W."/>
            <person name="Tsubouchi T."/>
            <person name="Morono Y."/>
            <person name="Uchiyama I."/>
            <person name="Ito T."/>
            <person name="Fujiyama A."/>
            <person name="Inagaki F."/>
            <person name="Takami H."/>
        </authorList>
    </citation>
    <scope>NUCLEOTIDE SEQUENCE</scope>
    <source>
        <strain evidence="2">Expedition CK06-06</strain>
    </source>
</reference>
<dbReference type="InterPro" id="IPR041698">
    <property type="entry name" value="Methyltransf_25"/>
</dbReference>
<evidence type="ECO:0000313" key="2">
    <source>
        <dbReference type="EMBL" id="GAH98111.1"/>
    </source>
</evidence>
<dbReference type="InterPro" id="IPR029063">
    <property type="entry name" value="SAM-dependent_MTases_sf"/>
</dbReference>